<evidence type="ECO:0000256" key="4">
    <source>
        <dbReference type="ARBA" id="ARBA00023136"/>
    </source>
</evidence>
<dbReference type="GO" id="GO:0016491">
    <property type="term" value="F:oxidoreductase activity"/>
    <property type="evidence" value="ECO:0007669"/>
    <property type="project" value="InterPro"/>
</dbReference>
<comment type="subcellular location">
    <subcellularLocation>
        <location evidence="1">Membrane</location>
    </subcellularLocation>
</comment>
<keyword evidence="3 5" id="KW-1133">Transmembrane helix</keyword>
<dbReference type="EMBL" id="QZKI01000008">
    <property type="protein sequence ID" value="RJP75052.1"/>
    <property type="molecule type" value="Genomic_DNA"/>
</dbReference>
<accession>A0A419F939</accession>
<protein>
    <submittedName>
        <fullName evidence="7">Sterol desaturase family protein</fullName>
    </submittedName>
</protein>
<dbReference type="Proteomes" id="UP000285961">
    <property type="component" value="Unassembled WGS sequence"/>
</dbReference>
<feature type="transmembrane region" description="Helical" evidence="5">
    <location>
        <begin position="12"/>
        <end position="32"/>
    </location>
</feature>
<feature type="transmembrane region" description="Helical" evidence="5">
    <location>
        <begin position="44"/>
        <end position="68"/>
    </location>
</feature>
<gene>
    <name evidence="7" type="ORF">C4532_01330</name>
</gene>
<reference evidence="7 8" key="1">
    <citation type="journal article" date="2017" name="ISME J.">
        <title>Energy and carbon metabolisms in a deep terrestrial subsurface fluid microbial community.</title>
        <authorList>
            <person name="Momper L."/>
            <person name="Jungbluth S.P."/>
            <person name="Lee M.D."/>
            <person name="Amend J.P."/>
        </authorList>
    </citation>
    <scope>NUCLEOTIDE SEQUENCE [LARGE SCALE GENOMIC DNA]</scope>
    <source>
        <strain evidence="7">SURF_17</strain>
    </source>
</reference>
<sequence>MKSSISEIGYALPLTVASIFLLLLILELLFPLRLRKRPFVRRFTVNICLSAIALATGALAVKPVALGLARWTTMQSFGLLHMLRLPTVWHFVIGFLLLDVSFYYWHRANHEFRFLWRFHNVHHGDPDLDVSTSFRFHFAEVLLSTVFRAVQVGLTGVSPMILTAYEVTFQCATMFHHSNVRLPIRAERLLNKFMVTPRMHGIHHSMVKAETNSNYSVIFRWWDSMHRSLRLNVPQSHIDIGVPAYQSTGDNEILPLFAMPFRKQREYWRLTDGTESQREASGLEKSVGFLQE</sequence>
<keyword evidence="2 5" id="KW-0812">Transmembrane</keyword>
<proteinExistence type="predicted"/>
<name>A0A419F939_9BACT</name>
<dbReference type="InterPro" id="IPR050307">
    <property type="entry name" value="Sterol_Desaturase_Related"/>
</dbReference>
<evidence type="ECO:0000256" key="5">
    <source>
        <dbReference type="SAM" id="Phobius"/>
    </source>
</evidence>
<dbReference type="GO" id="GO:0008610">
    <property type="term" value="P:lipid biosynthetic process"/>
    <property type="evidence" value="ECO:0007669"/>
    <property type="project" value="InterPro"/>
</dbReference>
<feature type="domain" description="Fatty acid hydroxylase" evidence="6">
    <location>
        <begin position="91"/>
        <end position="227"/>
    </location>
</feature>
<dbReference type="InterPro" id="IPR006694">
    <property type="entry name" value="Fatty_acid_hydroxylase"/>
</dbReference>
<comment type="caution">
    <text evidence="7">The sequence shown here is derived from an EMBL/GenBank/DDBJ whole genome shotgun (WGS) entry which is preliminary data.</text>
</comment>
<feature type="transmembrane region" description="Helical" evidence="5">
    <location>
        <begin position="88"/>
        <end position="105"/>
    </location>
</feature>
<evidence type="ECO:0000259" key="6">
    <source>
        <dbReference type="Pfam" id="PF04116"/>
    </source>
</evidence>
<evidence type="ECO:0000313" key="7">
    <source>
        <dbReference type="EMBL" id="RJP75052.1"/>
    </source>
</evidence>
<evidence type="ECO:0000313" key="8">
    <source>
        <dbReference type="Proteomes" id="UP000285961"/>
    </source>
</evidence>
<keyword evidence="4 5" id="KW-0472">Membrane</keyword>
<evidence type="ECO:0000256" key="3">
    <source>
        <dbReference type="ARBA" id="ARBA00022989"/>
    </source>
</evidence>
<dbReference type="AlphaFoldDB" id="A0A419F939"/>
<organism evidence="7 8">
    <name type="scientific">Candidatus Abyssobacteria bacterium SURF_17</name>
    <dbReference type="NCBI Taxonomy" id="2093361"/>
    <lineage>
        <taxon>Bacteria</taxon>
        <taxon>Pseudomonadati</taxon>
        <taxon>Candidatus Hydrogenedentota</taxon>
        <taxon>Candidatus Abyssobacteria</taxon>
    </lineage>
</organism>
<evidence type="ECO:0000256" key="1">
    <source>
        <dbReference type="ARBA" id="ARBA00004370"/>
    </source>
</evidence>
<dbReference type="PANTHER" id="PTHR11863">
    <property type="entry name" value="STEROL DESATURASE"/>
    <property type="match status" value="1"/>
</dbReference>
<dbReference type="GO" id="GO:0005506">
    <property type="term" value="F:iron ion binding"/>
    <property type="evidence" value="ECO:0007669"/>
    <property type="project" value="InterPro"/>
</dbReference>
<dbReference type="Pfam" id="PF04116">
    <property type="entry name" value="FA_hydroxylase"/>
    <property type="match status" value="1"/>
</dbReference>
<evidence type="ECO:0000256" key="2">
    <source>
        <dbReference type="ARBA" id="ARBA00022692"/>
    </source>
</evidence>
<dbReference type="GO" id="GO:0016020">
    <property type="term" value="C:membrane"/>
    <property type="evidence" value="ECO:0007669"/>
    <property type="project" value="UniProtKB-SubCell"/>
</dbReference>